<evidence type="ECO:0000313" key="3">
    <source>
        <dbReference type="Proteomes" id="UP001521181"/>
    </source>
</evidence>
<dbReference type="EMBL" id="JAJUOS010000001">
    <property type="protein sequence ID" value="MCE5972391.1"/>
    <property type="molecule type" value="Genomic_DNA"/>
</dbReference>
<feature type="chain" id="PRO_5046740695" evidence="1">
    <location>
        <begin position="29"/>
        <end position="54"/>
    </location>
</feature>
<sequence length="54" mass="5351">MSRLSIVFLGTASAAAVALNLIQVQVGAAGPAAEEPIARSAHEFAPSGTIHGGH</sequence>
<comment type="caution">
    <text evidence="2">The sequence shown here is derived from an EMBL/GenBank/DDBJ whole genome shotgun (WGS) entry which is preliminary data.</text>
</comment>
<protein>
    <submittedName>
        <fullName evidence="2">Uncharacterized protein</fullName>
    </submittedName>
</protein>
<accession>A0ABS8YR83</accession>
<proteinExistence type="predicted"/>
<feature type="signal peptide" evidence="1">
    <location>
        <begin position="1"/>
        <end position="28"/>
    </location>
</feature>
<dbReference type="RefSeq" id="WP_233675394.1">
    <property type="nucleotide sequence ID" value="NZ_JAJUOS010000001.1"/>
</dbReference>
<keyword evidence="1" id="KW-0732">Signal</keyword>
<organism evidence="2 3">
    <name type="scientific">Rhodobacter flavimaris</name>
    <dbReference type="NCBI Taxonomy" id="2907145"/>
    <lineage>
        <taxon>Bacteria</taxon>
        <taxon>Pseudomonadati</taxon>
        <taxon>Pseudomonadota</taxon>
        <taxon>Alphaproteobacteria</taxon>
        <taxon>Rhodobacterales</taxon>
        <taxon>Rhodobacter group</taxon>
        <taxon>Rhodobacter</taxon>
    </lineage>
</organism>
<keyword evidence="3" id="KW-1185">Reference proteome</keyword>
<evidence type="ECO:0000313" key="2">
    <source>
        <dbReference type="EMBL" id="MCE5972391.1"/>
    </source>
</evidence>
<name>A0ABS8YR83_9RHOB</name>
<evidence type="ECO:0000256" key="1">
    <source>
        <dbReference type="SAM" id="SignalP"/>
    </source>
</evidence>
<reference evidence="2 3" key="1">
    <citation type="submission" date="2021-12" db="EMBL/GenBank/DDBJ databases">
        <title>Sinirhodobacter sp. WL0062 is a bacterium isolated from seawater.</title>
        <authorList>
            <person name="Wang L."/>
            <person name="He W."/>
            <person name="Zhang D.-F."/>
        </authorList>
    </citation>
    <scope>NUCLEOTIDE SEQUENCE [LARGE SCALE GENOMIC DNA]</scope>
    <source>
        <strain evidence="2 3">WL0062</strain>
    </source>
</reference>
<dbReference type="Proteomes" id="UP001521181">
    <property type="component" value="Unassembled WGS sequence"/>
</dbReference>
<gene>
    <name evidence="2" type="ORF">LZA78_02655</name>
</gene>